<dbReference type="RefSeq" id="WP_182322407.1">
    <property type="nucleotide sequence ID" value="NZ_CP058554.1"/>
</dbReference>
<dbReference type="Pfam" id="PF04860">
    <property type="entry name" value="Phage_portal"/>
    <property type="match status" value="1"/>
</dbReference>
<dbReference type="KEGG" id="cpis:HS961_12500"/>
<organism evidence="3 4">
    <name type="scientific">Comamonas piscis</name>
    <dbReference type="NCBI Taxonomy" id="1562974"/>
    <lineage>
        <taxon>Bacteria</taxon>
        <taxon>Pseudomonadati</taxon>
        <taxon>Pseudomonadota</taxon>
        <taxon>Betaproteobacteria</taxon>
        <taxon>Burkholderiales</taxon>
        <taxon>Comamonadaceae</taxon>
        <taxon>Comamonas</taxon>
    </lineage>
</organism>
<dbReference type="PIRSF" id="PIRSF018494">
    <property type="entry name" value="PBSX_VPQ"/>
    <property type="match status" value="1"/>
</dbReference>
<evidence type="ECO:0000313" key="3">
    <source>
        <dbReference type="EMBL" id="QMV73580.1"/>
    </source>
</evidence>
<dbReference type="InterPro" id="IPR030935">
    <property type="entry name" value="PBSX_Proteobac"/>
</dbReference>
<dbReference type="InterPro" id="IPR006430">
    <property type="entry name" value="Phage_portal_PBSX"/>
</dbReference>
<protein>
    <submittedName>
        <fullName evidence="3">Phage portal protein</fullName>
    </submittedName>
</protein>
<evidence type="ECO:0000313" key="4">
    <source>
        <dbReference type="Proteomes" id="UP000515240"/>
    </source>
</evidence>
<keyword evidence="4" id="KW-1185">Reference proteome</keyword>
<dbReference type="AlphaFoldDB" id="A0A7G5EHV5"/>
<dbReference type="InterPro" id="IPR006944">
    <property type="entry name" value="Phage/GTA_portal"/>
</dbReference>
<dbReference type="EMBL" id="CP058554">
    <property type="protein sequence ID" value="QMV73580.1"/>
    <property type="molecule type" value="Genomic_DNA"/>
</dbReference>
<proteinExistence type="inferred from homology"/>
<evidence type="ECO:0000256" key="2">
    <source>
        <dbReference type="SAM" id="MobiDB-lite"/>
    </source>
</evidence>
<dbReference type="NCBIfam" id="TIGR01540">
    <property type="entry name" value="portal_PBSX"/>
    <property type="match status" value="1"/>
</dbReference>
<feature type="region of interest" description="Disordered" evidence="2">
    <location>
        <begin position="1"/>
        <end position="28"/>
    </location>
</feature>
<gene>
    <name evidence="3" type="ORF">HS961_12500</name>
</gene>
<accession>A0A7G5EHV5</accession>
<reference evidence="3 4" key="1">
    <citation type="journal article" date="2020" name="G3 (Bethesda)">
        <title>CeMbio - The Caenorhabditis elegans Microbiome Resource.</title>
        <authorList>
            <person name="Dirksen P."/>
            <person name="Assie A."/>
            <person name="Zimmermann J."/>
            <person name="Zhang F."/>
            <person name="Tietje A.M."/>
            <person name="Marsh S.A."/>
            <person name="Felix M.A."/>
            <person name="Shapira M."/>
            <person name="Kaleta C."/>
            <person name="Schulenburg H."/>
            <person name="Samuel B."/>
        </authorList>
    </citation>
    <scope>NUCLEOTIDE SEQUENCE [LARGE SCALE GENOMIC DNA]</scope>
    <source>
        <strain evidence="3 4">BIGb0172</strain>
    </source>
</reference>
<sequence>MRKRKPAQPQRTAAMAAPSPAPAPVAGEPSNVQAFSFGEPEPVIGGRSALMEYAECVQNGEWYEPPVSLAALARLLRVGAHHESALRCKVNILASTFIPTQWLNAADFKAMAFNFCVLGNGYLEWRENQLGDKLVLRHALAKYMRVGIEPGRFFFVTDLQSPHEFKAGSILHLREPDLHQEIYGVPGYLGAMQSAQLNESATLFRRRYYNNGSHAGFILYATDPAQSQGDIDALRKQLTQTKNGGNFRNVFFYAPGGKKDGLQLIPISEVAAKDDFLNIKNSSRDDVLAAHRVPPQLIGMLPNNTGGFGDVEKAAMVFARNEITTLQSDIAGSINAQAGREVVRFKPYQLSEGQAAE</sequence>
<evidence type="ECO:0000256" key="1">
    <source>
        <dbReference type="ARBA" id="ARBA00006799"/>
    </source>
</evidence>
<name>A0A7G5EHV5_9BURK</name>
<comment type="similarity">
    <text evidence="1">Belongs to the phage portal family. PBSX subfamily.</text>
</comment>
<dbReference type="Proteomes" id="UP000515240">
    <property type="component" value="Chromosome"/>
</dbReference>